<sequence>MRNAHNSTADPAGSPADVAVTMRGGFHGADDYARTKIGALTRVTRHPLSQVRVRLTRRHDPAVTDSVIAQANLTVRGRPVRAQVEAESVHEAIDQLESRLSRGIQRAVELGEPHRGPDAAPPWRSGTVPARQVRELGADGTPSISRRKTFAMAPCTVDEAISEMELLDYDFHLFNEITTGAAAVVYRSGPTGLRLALVDPALADTLAPCERDVTVSPHRVPCLRQEAAVERMGLMRLPFLFYIDAAEGRASVLYRRYDGNLAVLTPAG</sequence>
<gene>
    <name evidence="3" type="ORF">A7U43_24880</name>
</gene>
<dbReference type="GO" id="GO:0022627">
    <property type="term" value="C:cytosolic small ribosomal subunit"/>
    <property type="evidence" value="ECO:0007669"/>
    <property type="project" value="TreeGrafter"/>
</dbReference>
<dbReference type="GO" id="GO:0043024">
    <property type="term" value="F:ribosomal small subunit binding"/>
    <property type="evidence" value="ECO:0007669"/>
    <property type="project" value="TreeGrafter"/>
</dbReference>
<dbReference type="InterPro" id="IPR032528">
    <property type="entry name" value="Ribosom_S30AE_C"/>
</dbReference>
<dbReference type="SUPFAM" id="SSF69754">
    <property type="entry name" value="Ribosome binding protein Y (YfiA homologue)"/>
    <property type="match status" value="1"/>
</dbReference>
<dbReference type="STRING" id="1682113.A7U43_24880"/>
<organism evidence="3 4">
    <name type="scientific">Mycobacterium adipatum</name>
    <dbReference type="NCBI Taxonomy" id="1682113"/>
    <lineage>
        <taxon>Bacteria</taxon>
        <taxon>Bacillati</taxon>
        <taxon>Actinomycetota</taxon>
        <taxon>Actinomycetes</taxon>
        <taxon>Mycobacteriales</taxon>
        <taxon>Mycobacteriaceae</taxon>
        <taxon>Mycobacterium</taxon>
    </lineage>
</organism>
<dbReference type="RefSeq" id="WP_068003729.1">
    <property type="nucleotide sequence ID" value="NZ_CP015596.1"/>
</dbReference>
<dbReference type="PANTHER" id="PTHR33231">
    <property type="entry name" value="30S RIBOSOMAL PROTEIN"/>
    <property type="match status" value="1"/>
</dbReference>
<dbReference type="Proteomes" id="UP000077143">
    <property type="component" value="Chromosome"/>
</dbReference>
<dbReference type="GO" id="GO:0045900">
    <property type="term" value="P:negative regulation of translational elongation"/>
    <property type="evidence" value="ECO:0007669"/>
    <property type="project" value="TreeGrafter"/>
</dbReference>
<evidence type="ECO:0000259" key="2">
    <source>
        <dbReference type="Pfam" id="PF16321"/>
    </source>
</evidence>
<dbReference type="Pfam" id="PF02482">
    <property type="entry name" value="Ribosomal_S30AE"/>
    <property type="match status" value="1"/>
</dbReference>
<dbReference type="Gene3D" id="3.30.505.50">
    <property type="entry name" value="Sigma 54 modulation/S30EA ribosomal protein, C-terminal domain"/>
    <property type="match status" value="2"/>
</dbReference>
<dbReference type="EMBL" id="CP015596">
    <property type="protein sequence ID" value="ANE83257.1"/>
    <property type="molecule type" value="Genomic_DNA"/>
</dbReference>
<keyword evidence="1" id="KW-0810">Translation regulation</keyword>
<evidence type="ECO:0000313" key="3">
    <source>
        <dbReference type="EMBL" id="ANE83257.1"/>
    </source>
</evidence>
<dbReference type="PANTHER" id="PTHR33231:SF1">
    <property type="entry name" value="30S RIBOSOMAL PROTEIN"/>
    <property type="match status" value="1"/>
</dbReference>
<reference evidence="3 4" key="1">
    <citation type="submission" date="2016-05" db="EMBL/GenBank/DDBJ databases">
        <title>Complete genome sequence of a phthalic acid esters degrading Mycobacterium sp. YC-RL4.</title>
        <authorList>
            <person name="Ren L."/>
            <person name="Fan S."/>
            <person name="Ruth N."/>
            <person name="Jia Y."/>
            <person name="Wang J."/>
            <person name="Qiao C."/>
        </authorList>
    </citation>
    <scope>NUCLEOTIDE SEQUENCE [LARGE SCALE GENOMIC DNA]</scope>
    <source>
        <strain evidence="3 4">YC-RL4</strain>
    </source>
</reference>
<dbReference type="InterPro" id="IPR036567">
    <property type="entry name" value="RHF-like"/>
</dbReference>
<dbReference type="InterPro" id="IPR003489">
    <property type="entry name" value="RHF/RaiA"/>
</dbReference>
<dbReference type="Gene3D" id="3.30.160.100">
    <property type="entry name" value="Ribosome hibernation promotion factor-like"/>
    <property type="match status" value="1"/>
</dbReference>
<feature type="domain" description="Sigma 54 modulation/S30EA ribosomal protein C-terminal" evidence="2">
    <location>
        <begin position="141"/>
        <end position="194"/>
    </location>
</feature>
<proteinExistence type="predicted"/>
<accession>A0A172UVU3</accession>
<evidence type="ECO:0000256" key="1">
    <source>
        <dbReference type="ARBA" id="ARBA00022845"/>
    </source>
</evidence>
<protein>
    <submittedName>
        <fullName evidence="3">Integrase</fullName>
    </submittedName>
</protein>
<dbReference type="AlphaFoldDB" id="A0A172UVU3"/>
<dbReference type="Pfam" id="PF16321">
    <property type="entry name" value="Ribosom_S30AE_C"/>
    <property type="match status" value="2"/>
</dbReference>
<dbReference type="InterPro" id="IPR050574">
    <property type="entry name" value="HPF/YfiA_ribosome-assoc"/>
</dbReference>
<dbReference type="OrthoDB" id="3825664at2"/>
<dbReference type="KEGG" id="madi:A7U43_24880"/>
<keyword evidence="4" id="KW-1185">Reference proteome</keyword>
<name>A0A172UVU3_9MYCO</name>
<dbReference type="InterPro" id="IPR038416">
    <property type="entry name" value="Ribosom_S30AE_C_sf"/>
</dbReference>
<evidence type="ECO:0000313" key="4">
    <source>
        <dbReference type="Proteomes" id="UP000077143"/>
    </source>
</evidence>
<feature type="domain" description="Sigma 54 modulation/S30EA ribosomal protein C-terminal" evidence="2">
    <location>
        <begin position="219"/>
        <end position="261"/>
    </location>
</feature>